<comment type="caution">
    <text evidence="1">The sequence shown here is derived from an EMBL/GenBank/DDBJ whole genome shotgun (WGS) entry which is preliminary data.</text>
</comment>
<dbReference type="EMBL" id="JAHIBW010000029">
    <property type="protein sequence ID" value="KAG7296407.1"/>
    <property type="molecule type" value="Genomic_DNA"/>
</dbReference>
<evidence type="ECO:0000313" key="2">
    <source>
        <dbReference type="Proteomes" id="UP000823941"/>
    </source>
</evidence>
<sequence>MLASIACSGRRFRIVMTKTAVVVSDRTSYQIPEACCIRESVHLVNLTATMSQPGQGHSHR</sequence>
<protein>
    <submittedName>
        <fullName evidence="1">Uncharacterized protein</fullName>
    </submittedName>
</protein>
<accession>A0ABQ7PTU5</accession>
<keyword evidence="2" id="KW-1185">Reference proteome</keyword>
<name>A0ABQ7PTU5_PLUXY</name>
<dbReference type="Proteomes" id="UP000823941">
    <property type="component" value="Chromosome 29"/>
</dbReference>
<organism evidence="1 2">
    <name type="scientific">Plutella xylostella</name>
    <name type="common">Diamondback moth</name>
    <name type="synonym">Plutella maculipennis</name>
    <dbReference type="NCBI Taxonomy" id="51655"/>
    <lineage>
        <taxon>Eukaryota</taxon>
        <taxon>Metazoa</taxon>
        <taxon>Ecdysozoa</taxon>
        <taxon>Arthropoda</taxon>
        <taxon>Hexapoda</taxon>
        <taxon>Insecta</taxon>
        <taxon>Pterygota</taxon>
        <taxon>Neoptera</taxon>
        <taxon>Endopterygota</taxon>
        <taxon>Lepidoptera</taxon>
        <taxon>Glossata</taxon>
        <taxon>Ditrysia</taxon>
        <taxon>Yponomeutoidea</taxon>
        <taxon>Plutellidae</taxon>
        <taxon>Plutella</taxon>
    </lineage>
</organism>
<evidence type="ECO:0000313" key="1">
    <source>
        <dbReference type="EMBL" id="KAG7296407.1"/>
    </source>
</evidence>
<reference evidence="1 2" key="1">
    <citation type="submission" date="2021-06" db="EMBL/GenBank/DDBJ databases">
        <title>A haploid diamondback moth (Plutella xylostella L.) genome assembly resolves 31 chromosomes and identifies a diamide resistance mutation.</title>
        <authorList>
            <person name="Ward C.M."/>
            <person name="Perry K.D."/>
            <person name="Baker G."/>
            <person name="Powis K."/>
            <person name="Heckel D.G."/>
            <person name="Baxter S.W."/>
        </authorList>
    </citation>
    <scope>NUCLEOTIDE SEQUENCE [LARGE SCALE GENOMIC DNA]</scope>
    <source>
        <strain evidence="1 2">LV</strain>
        <tissue evidence="1">Single pupa</tissue>
    </source>
</reference>
<gene>
    <name evidence="1" type="ORF">JYU34_021560</name>
</gene>
<proteinExistence type="predicted"/>